<evidence type="ECO:0000256" key="1">
    <source>
        <dbReference type="ARBA" id="ARBA00023015"/>
    </source>
</evidence>
<dbReference type="InterPro" id="IPR037923">
    <property type="entry name" value="HTH-like"/>
</dbReference>
<comment type="caution">
    <text evidence="5">The sequence shown here is derived from an EMBL/GenBank/DDBJ whole genome shotgun (WGS) entry which is preliminary data.</text>
</comment>
<dbReference type="PROSITE" id="PS00041">
    <property type="entry name" value="HTH_ARAC_FAMILY_1"/>
    <property type="match status" value="1"/>
</dbReference>
<dbReference type="OrthoDB" id="9807321at2"/>
<dbReference type="GO" id="GO:0043565">
    <property type="term" value="F:sequence-specific DNA binding"/>
    <property type="evidence" value="ECO:0007669"/>
    <property type="project" value="InterPro"/>
</dbReference>
<sequence length="291" mass="33069">MISINLEFAPQVALVGFISYGSPWMHFRRVSDEPILYLVKSGELHLLEDGQPHVLRSGDALLLEDGLEHEGTAAHACDYYYIHFRHPELIRLPSGETEPLVSSFFREEEEEADSRCRFPKQFHIPALFSRSPAAGVLSELIQLQRRKQYNRVLASLKLAELFVWLSREHMLAQLQRSRKRTSRLDLAAHELLDRIHQDDAGKWTGERIERELGCSFDALNRSFRQLAGMPIAQYANKVRIDRACELLRTTTLRVGEIGRLVGFEDVYSFSKAFKKSKGVPPSAYGAGGTEG</sequence>
<dbReference type="CDD" id="cd02208">
    <property type="entry name" value="cupin_RmlC-like"/>
    <property type="match status" value="1"/>
</dbReference>
<keyword evidence="2" id="KW-0238">DNA-binding</keyword>
<proteinExistence type="predicted"/>
<evidence type="ECO:0000313" key="5">
    <source>
        <dbReference type="EMBL" id="PLT44367.1"/>
    </source>
</evidence>
<evidence type="ECO:0000256" key="2">
    <source>
        <dbReference type="ARBA" id="ARBA00023125"/>
    </source>
</evidence>
<dbReference type="SMART" id="SM00342">
    <property type="entry name" value="HTH_ARAC"/>
    <property type="match status" value="1"/>
</dbReference>
<evidence type="ECO:0000256" key="3">
    <source>
        <dbReference type="ARBA" id="ARBA00023163"/>
    </source>
</evidence>
<accession>A0A2N5N201</accession>
<name>A0A2N5N201_9BACL</name>
<dbReference type="SUPFAM" id="SSF51215">
    <property type="entry name" value="Regulatory protein AraC"/>
    <property type="match status" value="1"/>
</dbReference>
<dbReference type="AlphaFoldDB" id="A0A2N5N201"/>
<evidence type="ECO:0000313" key="6">
    <source>
        <dbReference type="Proteomes" id="UP000234789"/>
    </source>
</evidence>
<reference evidence="5 6" key="1">
    <citation type="submission" date="2017-05" db="EMBL/GenBank/DDBJ databases">
        <title>Functional genome analysis of Paenibacillus pasadenensis strain R16: insights on endophytic life style and antifungal activity.</title>
        <authorList>
            <person name="Passera A."/>
            <person name="Marcolungo L."/>
            <person name="Casati P."/>
            <person name="Brasca M."/>
            <person name="Quaglino F."/>
            <person name="Delledonne M."/>
        </authorList>
    </citation>
    <scope>NUCLEOTIDE SEQUENCE [LARGE SCALE GENOMIC DNA]</scope>
    <source>
        <strain evidence="5 6">R16</strain>
    </source>
</reference>
<dbReference type="InterPro" id="IPR018062">
    <property type="entry name" value="HTH_AraC-typ_CS"/>
</dbReference>
<evidence type="ECO:0000259" key="4">
    <source>
        <dbReference type="PROSITE" id="PS01124"/>
    </source>
</evidence>
<dbReference type="PANTHER" id="PTHR43280:SF2">
    <property type="entry name" value="HTH-TYPE TRANSCRIPTIONAL REGULATOR EXSA"/>
    <property type="match status" value="1"/>
</dbReference>
<keyword evidence="6" id="KW-1185">Reference proteome</keyword>
<dbReference type="Proteomes" id="UP000234789">
    <property type="component" value="Unassembled WGS sequence"/>
</dbReference>
<dbReference type="PANTHER" id="PTHR43280">
    <property type="entry name" value="ARAC-FAMILY TRANSCRIPTIONAL REGULATOR"/>
    <property type="match status" value="1"/>
</dbReference>
<dbReference type="Pfam" id="PF12833">
    <property type="entry name" value="HTH_18"/>
    <property type="match status" value="1"/>
</dbReference>
<keyword evidence="3" id="KW-0804">Transcription</keyword>
<dbReference type="Gene3D" id="1.10.10.60">
    <property type="entry name" value="Homeodomain-like"/>
    <property type="match status" value="2"/>
</dbReference>
<dbReference type="InterPro" id="IPR003313">
    <property type="entry name" value="AraC-bd"/>
</dbReference>
<gene>
    <name evidence="5" type="ORF">B8V81_2798</name>
</gene>
<protein>
    <submittedName>
        <fullName evidence="5">Transcriptional regulator, AraC family</fullName>
    </submittedName>
</protein>
<dbReference type="Pfam" id="PF02311">
    <property type="entry name" value="AraC_binding"/>
    <property type="match status" value="1"/>
</dbReference>
<feature type="domain" description="HTH araC/xylS-type" evidence="4">
    <location>
        <begin position="189"/>
        <end position="287"/>
    </location>
</feature>
<dbReference type="GO" id="GO:0003700">
    <property type="term" value="F:DNA-binding transcription factor activity"/>
    <property type="evidence" value="ECO:0007669"/>
    <property type="project" value="InterPro"/>
</dbReference>
<dbReference type="InterPro" id="IPR018060">
    <property type="entry name" value="HTH_AraC"/>
</dbReference>
<dbReference type="EMBL" id="NFEZ01000004">
    <property type="protein sequence ID" value="PLT44367.1"/>
    <property type="molecule type" value="Genomic_DNA"/>
</dbReference>
<dbReference type="InterPro" id="IPR009057">
    <property type="entry name" value="Homeodomain-like_sf"/>
</dbReference>
<dbReference type="RefSeq" id="WP_028600261.1">
    <property type="nucleotide sequence ID" value="NZ_BIMM01000030.1"/>
</dbReference>
<dbReference type="PROSITE" id="PS01124">
    <property type="entry name" value="HTH_ARAC_FAMILY_2"/>
    <property type="match status" value="1"/>
</dbReference>
<organism evidence="5 6">
    <name type="scientific">Paenibacillus pasadenensis</name>
    <dbReference type="NCBI Taxonomy" id="217090"/>
    <lineage>
        <taxon>Bacteria</taxon>
        <taxon>Bacillati</taxon>
        <taxon>Bacillota</taxon>
        <taxon>Bacilli</taxon>
        <taxon>Bacillales</taxon>
        <taxon>Paenibacillaceae</taxon>
        <taxon>Paenibacillus</taxon>
    </lineage>
</organism>
<keyword evidence="1" id="KW-0805">Transcription regulation</keyword>
<dbReference type="SUPFAM" id="SSF46689">
    <property type="entry name" value="Homeodomain-like"/>
    <property type="match status" value="1"/>
</dbReference>